<evidence type="ECO:0000313" key="8">
    <source>
        <dbReference type="EMBL" id="POB49990.1"/>
    </source>
</evidence>
<evidence type="ECO:0000313" key="9">
    <source>
        <dbReference type="Proteomes" id="UP000237466"/>
    </source>
</evidence>
<dbReference type="Proteomes" id="UP000237466">
    <property type="component" value="Unassembled WGS sequence"/>
</dbReference>
<dbReference type="Pfam" id="PF00959">
    <property type="entry name" value="Phage_lysozyme"/>
    <property type="match status" value="1"/>
</dbReference>
<keyword evidence="2 7" id="KW-0929">Antimicrobial</keyword>
<dbReference type="PANTHER" id="PTHR38107:SF3">
    <property type="entry name" value="LYSOZYME RRRD-RELATED"/>
    <property type="match status" value="1"/>
</dbReference>
<dbReference type="GO" id="GO:0031640">
    <property type="term" value="P:killing of cells of another organism"/>
    <property type="evidence" value="ECO:0007669"/>
    <property type="project" value="UniProtKB-KW"/>
</dbReference>
<comment type="similarity">
    <text evidence="7">Belongs to the glycosyl hydrolase 24 family.</text>
</comment>
<dbReference type="InterPro" id="IPR051018">
    <property type="entry name" value="Bacteriophage_GH24"/>
</dbReference>
<keyword evidence="6 7" id="KW-0326">Glycosidase</keyword>
<accession>A0A2S3R8F9</accession>
<keyword evidence="3 7" id="KW-0081">Bacteriolytic enzyme</keyword>
<proteinExistence type="inferred from homology"/>
<protein>
    <recommendedName>
        <fullName evidence="7">Lysozyme</fullName>
        <ecNumber evidence="7">3.2.1.17</ecNumber>
    </recommendedName>
</protein>
<dbReference type="CDD" id="cd00737">
    <property type="entry name" value="lyz_endolysin_autolysin"/>
    <property type="match status" value="1"/>
</dbReference>
<dbReference type="SUPFAM" id="SSF53955">
    <property type="entry name" value="Lysozyme-like"/>
    <property type="match status" value="1"/>
</dbReference>
<dbReference type="Gene3D" id="1.10.530.40">
    <property type="match status" value="1"/>
</dbReference>
<reference evidence="8 9" key="1">
    <citation type="journal article" date="2018" name="Front. Microbiol.">
        <title>Phylogeny of Vibrio vulnificus from the Analysis of the Core-Genome: Implications for Intra-Species Taxonomy.</title>
        <authorList>
            <person name="Roig F.J."/>
            <person name="Gonzalez-Candelas F."/>
            <person name="Sanjuan E."/>
            <person name="Fouz B."/>
            <person name="Feil E.J."/>
            <person name="Llorens C."/>
            <person name="Baker-Austin C."/>
            <person name="Oliver J.D."/>
            <person name="Danin-Poleg Y."/>
            <person name="Gibas C.J."/>
            <person name="Kashi Y."/>
            <person name="Gulig P.A."/>
            <person name="Morrison S.S."/>
            <person name="Amaro C."/>
        </authorList>
    </citation>
    <scope>NUCLEOTIDE SEQUENCE [LARGE SCALE GENOMIC DNA]</scope>
    <source>
        <strain evidence="8 9">CECT4608</strain>
    </source>
</reference>
<comment type="catalytic activity">
    <reaction evidence="1 7">
        <text>Hydrolysis of (1-&gt;4)-beta-linkages between N-acetylmuramic acid and N-acetyl-D-glucosamine residues in a peptidoglycan and between N-acetyl-D-glucosamine residues in chitodextrins.</text>
        <dbReference type="EC" id="3.2.1.17"/>
    </reaction>
</comment>
<dbReference type="AlphaFoldDB" id="A0A2S3R8F9"/>
<organism evidence="8 9">
    <name type="scientific">Vibrio vulnificus</name>
    <dbReference type="NCBI Taxonomy" id="672"/>
    <lineage>
        <taxon>Bacteria</taxon>
        <taxon>Pseudomonadati</taxon>
        <taxon>Pseudomonadota</taxon>
        <taxon>Gammaproteobacteria</taxon>
        <taxon>Vibrionales</taxon>
        <taxon>Vibrionaceae</taxon>
        <taxon>Vibrio</taxon>
    </lineage>
</organism>
<evidence type="ECO:0000256" key="5">
    <source>
        <dbReference type="ARBA" id="ARBA00023200"/>
    </source>
</evidence>
<name>A0A2S3R8F9_VIBVL</name>
<dbReference type="HAMAP" id="MF_04110">
    <property type="entry name" value="ENDOLYSIN_T4"/>
    <property type="match status" value="1"/>
</dbReference>
<gene>
    <name evidence="8" type="ORF">CRN52_01310</name>
</gene>
<comment type="caution">
    <text evidence="8">The sequence shown here is derived from an EMBL/GenBank/DDBJ whole genome shotgun (WGS) entry which is preliminary data.</text>
</comment>
<sequence>MRLSNKGAFFLKQIEQLRLIPYDDQSGKPIKYWVKGATIGYGHLISESEWDNYKDGTTEQKANELFQADLKPFESSVNNAINVKLTQEQYDALVIFSFNIGIAAFKNSSAVKMVNSSDASTPYSTLEKAWKAWNKSQGKVNNGLINRRNAEWSIFHKGVYSGW</sequence>
<evidence type="ECO:0000256" key="4">
    <source>
        <dbReference type="ARBA" id="ARBA00022801"/>
    </source>
</evidence>
<keyword evidence="4 7" id="KW-0378">Hydrolase</keyword>
<evidence type="ECO:0000256" key="2">
    <source>
        <dbReference type="ARBA" id="ARBA00022529"/>
    </source>
</evidence>
<dbReference type="EMBL" id="PDGH01000019">
    <property type="protein sequence ID" value="POB49990.1"/>
    <property type="molecule type" value="Genomic_DNA"/>
</dbReference>
<dbReference type="GO" id="GO:0042742">
    <property type="term" value="P:defense response to bacterium"/>
    <property type="evidence" value="ECO:0007669"/>
    <property type="project" value="UniProtKB-KW"/>
</dbReference>
<evidence type="ECO:0000256" key="6">
    <source>
        <dbReference type="ARBA" id="ARBA00023295"/>
    </source>
</evidence>
<evidence type="ECO:0000256" key="7">
    <source>
        <dbReference type="RuleBase" id="RU003788"/>
    </source>
</evidence>
<keyword evidence="5" id="KW-1035">Host cytoplasm</keyword>
<dbReference type="PANTHER" id="PTHR38107">
    <property type="match status" value="1"/>
</dbReference>
<dbReference type="GO" id="GO:0016998">
    <property type="term" value="P:cell wall macromolecule catabolic process"/>
    <property type="evidence" value="ECO:0007669"/>
    <property type="project" value="InterPro"/>
</dbReference>
<dbReference type="GO" id="GO:0003796">
    <property type="term" value="F:lysozyme activity"/>
    <property type="evidence" value="ECO:0007669"/>
    <property type="project" value="UniProtKB-EC"/>
</dbReference>
<dbReference type="InterPro" id="IPR033907">
    <property type="entry name" value="Endolysin_autolysin"/>
</dbReference>
<dbReference type="InterPro" id="IPR023346">
    <property type="entry name" value="Lysozyme-like_dom_sf"/>
</dbReference>
<dbReference type="GO" id="GO:0009253">
    <property type="term" value="P:peptidoglycan catabolic process"/>
    <property type="evidence" value="ECO:0007669"/>
    <property type="project" value="InterPro"/>
</dbReference>
<dbReference type="InterPro" id="IPR034690">
    <property type="entry name" value="Endolysin_T4_type"/>
</dbReference>
<dbReference type="EC" id="3.2.1.17" evidence="7"/>
<dbReference type="InterPro" id="IPR002196">
    <property type="entry name" value="Glyco_hydro_24"/>
</dbReference>
<evidence type="ECO:0000256" key="3">
    <source>
        <dbReference type="ARBA" id="ARBA00022638"/>
    </source>
</evidence>
<dbReference type="InterPro" id="IPR023347">
    <property type="entry name" value="Lysozyme_dom_sf"/>
</dbReference>
<evidence type="ECO:0000256" key="1">
    <source>
        <dbReference type="ARBA" id="ARBA00000632"/>
    </source>
</evidence>